<evidence type="ECO:0000256" key="5">
    <source>
        <dbReference type="ARBA" id="ARBA00022842"/>
    </source>
</evidence>
<reference evidence="10" key="1">
    <citation type="journal article" date="2014" name="Int. J. Syst. Evol. Microbiol.">
        <title>Complete genome sequence of Corynebacterium casei LMG S-19264T (=DSM 44701T), isolated from a smear-ripened cheese.</title>
        <authorList>
            <consortium name="US DOE Joint Genome Institute (JGI-PGF)"/>
            <person name="Walter F."/>
            <person name="Albersmeier A."/>
            <person name="Kalinowski J."/>
            <person name="Ruckert C."/>
        </authorList>
    </citation>
    <scope>NUCLEOTIDE SEQUENCE</scope>
    <source>
        <strain evidence="10">JCM 17251</strain>
    </source>
</reference>
<keyword evidence="11" id="KW-1185">Reference proteome</keyword>
<dbReference type="GO" id="GO:0008964">
    <property type="term" value="F:phosphoenolpyruvate carboxylase activity"/>
    <property type="evidence" value="ECO:0007669"/>
    <property type="project" value="UniProtKB-UniRule"/>
</dbReference>
<dbReference type="Pfam" id="PF00311">
    <property type="entry name" value="PEPcase"/>
    <property type="match status" value="1"/>
</dbReference>
<evidence type="ECO:0000256" key="2">
    <source>
        <dbReference type="ARBA" id="ARBA00008346"/>
    </source>
</evidence>
<dbReference type="GO" id="GO:0015977">
    <property type="term" value="P:carbon fixation"/>
    <property type="evidence" value="ECO:0007669"/>
    <property type="project" value="UniProtKB-UniRule"/>
</dbReference>
<comment type="function">
    <text evidence="1 9">Forms oxaloacetate, a four-carbon dicarboxylic acid source for the tricarboxylic acid cycle.</text>
</comment>
<comment type="similarity">
    <text evidence="2 9">Belongs to the PEPCase type 1 family.</text>
</comment>
<dbReference type="EC" id="4.1.1.31" evidence="3 9"/>
<dbReference type="PANTHER" id="PTHR30523:SF6">
    <property type="entry name" value="PHOSPHOENOLPYRUVATE CARBOXYLASE"/>
    <property type="match status" value="1"/>
</dbReference>
<dbReference type="GO" id="GO:0006099">
    <property type="term" value="P:tricarboxylic acid cycle"/>
    <property type="evidence" value="ECO:0007669"/>
    <property type="project" value="InterPro"/>
</dbReference>
<evidence type="ECO:0000256" key="6">
    <source>
        <dbReference type="ARBA" id="ARBA00023239"/>
    </source>
</evidence>
<dbReference type="Proteomes" id="UP000624041">
    <property type="component" value="Unassembled WGS sequence"/>
</dbReference>
<name>A0A917XX98_9BACI</name>
<comment type="cofactor">
    <cofactor evidence="9">
        <name>Mg(2+)</name>
        <dbReference type="ChEBI" id="CHEBI:18420"/>
    </cofactor>
</comment>
<evidence type="ECO:0000313" key="11">
    <source>
        <dbReference type="Proteomes" id="UP000624041"/>
    </source>
</evidence>
<dbReference type="NCBIfam" id="NF000584">
    <property type="entry name" value="PRK00009.1"/>
    <property type="match status" value="1"/>
</dbReference>
<dbReference type="EMBL" id="BMOS01000008">
    <property type="protein sequence ID" value="GGN55706.1"/>
    <property type="molecule type" value="Genomic_DNA"/>
</dbReference>
<dbReference type="InterPro" id="IPR021135">
    <property type="entry name" value="PEP_COase"/>
</dbReference>
<dbReference type="GO" id="GO:0006107">
    <property type="term" value="P:oxaloacetate metabolic process"/>
    <property type="evidence" value="ECO:0007669"/>
    <property type="project" value="UniProtKB-UniRule"/>
</dbReference>
<evidence type="ECO:0000256" key="1">
    <source>
        <dbReference type="ARBA" id="ARBA00003670"/>
    </source>
</evidence>
<organism evidence="10 11">
    <name type="scientific">Oceanobacillus indicireducens</name>
    <dbReference type="NCBI Taxonomy" id="1004261"/>
    <lineage>
        <taxon>Bacteria</taxon>
        <taxon>Bacillati</taxon>
        <taxon>Bacillota</taxon>
        <taxon>Bacilli</taxon>
        <taxon>Bacillales</taxon>
        <taxon>Bacillaceae</taxon>
        <taxon>Oceanobacillus</taxon>
    </lineage>
</organism>
<dbReference type="RefSeq" id="WP_188856648.1">
    <property type="nucleotide sequence ID" value="NZ_BMOS01000008.1"/>
</dbReference>
<feature type="active site" evidence="9">
    <location>
        <position position="146"/>
    </location>
</feature>
<evidence type="ECO:0000313" key="10">
    <source>
        <dbReference type="EMBL" id="GGN55706.1"/>
    </source>
</evidence>
<dbReference type="InterPro" id="IPR022805">
    <property type="entry name" value="PEP_COase_bac/pln-type"/>
</dbReference>
<dbReference type="PANTHER" id="PTHR30523">
    <property type="entry name" value="PHOSPHOENOLPYRUVATE CARBOXYLASE"/>
    <property type="match status" value="1"/>
</dbReference>
<sequence>MIEKTAHNTPLQNDVNMLGNILGEILVLHGGKALFDKVETIRKMTKSIRKKFDKDLYAELKQEISNLQPPMRQQVIRAFSVYFHLVNVAEQNHRIRRRRQYLLEEGTSQAFSLEKAVTKVKEYNLNEEEIQDVLNDLSIELIMTAHPTEATKRTVLESQKRISENLRKIDNPLITEWEREAIEDSLFNEVMALWHTDELRHRKPEVLDEVKNGLYYFNQVLFDTLPDVFWELELQLRDQVAEKEWQVPNFIRFGSWIGGDRDGNPNVTPEITWTTLEMQQRLILQKYEASITNLMRRFSQSTERLAIEQEFIEKVEAEEKEYLEKEEKWRVKSEVYRRKFAIILKRVREKGKSDLGYTRAEELAADLKEIKASVEKHLPVNKKLKAIRKLIRQVEMFGFHLATLDIRNHSGEHEAAIAEILKIVKLADDYSTLTETEKQAILYKILEDPRPLLLTDDRYSKATQDMLRVFRMIKQAHDEFGKRAIEVYIISMTESPSDLLEVLVLAKEVGLYRINQDGTVESDLDVAPLLETIDDLKAGPKIMQTLFEADVYRKQLEARHNHQEIMLGYSDGSKDGGTLSANWELFKAQKDIHRMARNYDIHLKYFHGRGGSLGRGGGSLHTSILSQPVETLGDGVKITEQGEVLSSRYLLEDIAYRNLEQAASALFEASAKVASAPDQMELRKEEWETAMEVISEKSLEKYQSLVFGDPDFLTYFNEATPLAELDALNIGSRPMSRKNSQQFEDLRAIPWVFAWTQSRHLLPAWYAAGTGLQTFIDQDESNLEILQTMYNDWAFFHATINNLQMALLTADMGSAREYLELVEDPEVAKRIFNNIKDEYKRTRAALLQITGNEVLLSHSPNIRESVHLRNPYVDPLNILQVDSIRRLRATENPSEELKTDVLLTINGVAAGLVNTG</sequence>
<comment type="caution">
    <text evidence="10">The sequence shown here is derived from an EMBL/GenBank/DDBJ whole genome shotgun (WGS) entry which is preliminary data.</text>
</comment>
<evidence type="ECO:0000256" key="7">
    <source>
        <dbReference type="ARBA" id="ARBA00023300"/>
    </source>
</evidence>
<dbReference type="AlphaFoldDB" id="A0A917XX98"/>
<proteinExistence type="inferred from homology"/>
<dbReference type="PRINTS" id="PR00150">
    <property type="entry name" value="PEPCARBXLASE"/>
</dbReference>
<dbReference type="GO" id="GO:0000287">
    <property type="term" value="F:magnesium ion binding"/>
    <property type="evidence" value="ECO:0007669"/>
    <property type="project" value="UniProtKB-UniRule"/>
</dbReference>
<dbReference type="GO" id="GO:0005829">
    <property type="term" value="C:cytosol"/>
    <property type="evidence" value="ECO:0007669"/>
    <property type="project" value="TreeGrafter"/>
</dbReference>
<dbReference type="HAMAP" id="MF_00595">
    <property type="entry name" value="PEPcase_type1"/>
    <property type="match status" value="1"/>
</dbReference>
<keyword evidence="7 9" id="KW-0120">Carbon dioxide fixation</keyword>
<evidence type="ECO:0000256" key="8">
    <source>
        <dbReference type="ARBA" id="ARBA00048995"/>
    </source>
</evidence>
<reference evidence="10" key="2">
    <citation type="submission" date="2020-09" db="EMBL/GenBank/DDBJ databases">
        <authorList>
            <person name="Sun Q."/>
            <person name="Ohkuma M."/>
        </authorList>
    </citation>
    <scope>NUCLEOTIDE SEQUENCE</scope>
    <source>
        <strain evidence="10">JCM 17251</strain>
    </source>
</reference>
<accession>A0A917XX98</accession>
<evidence type="ECO:0000256" key="3">
    <source>
        <dbReference type="ARBA" id="ARBA00012305"/>
    </source>
</evidence>
<keyword evidence="6 9" id="KW-0456">Lyase</keyword>
<gene>
    <name evidence="9 10" type="primary">ppc</name>
    <name evidence="10" type="ORF">GCM10007971_14760</name>
</gene>
<comment type="subunit">
    <text evidence="9">Homotetramer.</text>
</comment>
<keyword evidence="5 9" id="KW-0460">Magnesium</keyword>
<evidence type="ECO:0000256" key="4">
    <source>
        <dbReference type="ARBA" id="ARBA00022419"/>
    </source>
</evidence>
<dbReference type="Gene3D" id="1.20.1440.90">
    <property type="entry name" value="Phosphoenolpyruvate/pyruvate domain"/>
    <property type="match status" value="1"/>
</dbReference>
<dbReference type="SUPFAM" id="SSF51621">
    <property type="entry name" value="Phosphoenolpyruvate/pyruvate domain"/>
    <property type="match status" value="1"/>
</dbReference>
<evidence type="ECO:0000256" key="9">
    <source>
        <dbReference type="HAMAP-Rule" id="MF_00595"/>
    </source>
</evidence>
<dbReference type="InterPro" id="IPR015813">
    <property type="entry name" value="Pyrv/PenolPyrv_kinase-like_dom"/>
</dbReference>
<protein>
    <recommendedName>
        <fullName evidence="4 9">Phosphoenolpyruvate carboxylase</fullName>
        <shortName evidence="9">PEPC</shortName>
        <shortName evidence="9">PEPCase</shortName>
        <ecNumber evidence="3 9">4.1.1.31</ecNumber>
    </recommendedName>
</protein>
<feature type="active site" evidence="9">
    <location>
        <position position="574"/>
    </location>
</feature>
<comment type="catalytic activity">
    <reaction evidence="8 9">
        <text>oxaloacetate + phosphate = phosphoenolpyruvate + hydrogencarbonate</text>
        <dbReference type="Rhea" id="RHEA:28370"/>
        <dbReference type="ChEBI" id="CHEBI:16452"/>
        <dbReference type="ChEBI" id="CHEBI:17544"/>
        <dbReference type="ChEBI" id="CHEBI:43474"/>
        <dbReference type="ChEBI" id="CHEBI:58702"/>
        <dbReference type="EC" id="4.1.1.31"/>
    </reaction>
</comment>